<organism evidence="5 6">
    <name type="scientific">Kwoniella heveanensis BCC8398</name>
    <dbReference type="NCBI Taxonomy" id="1296120"/>
    <lineage>
        <taxon>Eukaryota</taxon>
        <taxon>Fungi</taxon>
        <taxon>Dikarya</taxon>
        <taxon>Basidiomycota</taxon>
        <taxon>Agaricomycotina</taxon>
        <taxon>Tremellomycetes</taxon>
        <taxon>Tremellales</taxon>
        <taxon>Cryptococcaceae</taxon>
        <taxon>Kwoniella</taxon>
    </lineage>
</organism>
<keyword evidence="1" id="KW-0547">Nucleotide-binding</keyword>
<dbReference type="GO" id="GO:0004140">
    <property type="term" value="F:dephospho-CoA kinase activity"/>
    <property type="evidence" value="ECO:0007669"/>
    <property type="project" value="InterPro"/>
</dbReference>
<keyword evidence="4" id="KW-1133">Transmembrane helix</keyword>
<dbReference type="InterPro" id="IPR001977">
    <property type="entry name" value="Depp_CoAkinase"/>
</dbReference>
<gene>
    <name evidence="5" type="ORF">I316_05038</name>
</gene>
<dbReference type="Gene3D" id="3.40.50.300">
    <property type="entry name" value="P-loop containing nucleotide triphosphate hydrolases"/>
    <property type="match status" value="1"/>
</dbReference>
<keyword evidence="4" id="KW-0472">Membrane</keyword>
<evidence type="ECO:0000313" key="5">
    <source>
        <dbReference type="EMBL" id="OCF33297.1"/>
    </source>
</evidence>
<accession>A0A1B9GQL4</accession>
<dbReference type="CDD" id="cd02022">
    <property type="entry name" value="DPCK"/>
    <property type="match status" value="1"/>
</dbReference>
<dbReference type="EMBL" id="KV700126">
    <property type="protein sequence ID" value="OCF33297.1"/>
    <property type="molecule type" value="Genomic_DNA"/>
</dbReference>
<dbReference type="NCBIfam" id="TIGR00152">
    <property type="entry name" value="dephospho-CoA kinase"/>
    <property type="match status" value="1"/>
</dbReference>
<feature type="compositionally biased region" description="Polar residues" evidence="3">
    <location>
        <begin position="302"/>
        <end position="311"/>
    </location>
</feature>
<dbReference type="HAMAP" id="MF_00376">
    <property type="entry name" value="Dephospho_CoA_kinase"/>
    <property type="match status" value="1"/>
</dbReference>
<dbReference type="PANTHER" id="PTHR10695:SF46">
    <property type="entry name" value="BIFUNCTIONAL COENZYME A SYNTHASE-RELATED"/>
    <property type="match status" value="1"/>
</dbReference>
<keyword evidence="2" id="KW-0067">ATP-binding</keyword>
<dbReference type="InterPro" id="IPR027417">
    <property type="entry name" value="P-loop_NTPase"/>
</dbReference>
<dbReference type="AlphaFoldDB" id="A0A1B9GQL4"/>
<dbReference type="Pfam" id="PF01121">
    <property type="entry name" value="CoaE"/>
    <property type="match status" value="1"/>
</dbReference>
<dbReference type="PANTHER" id="PTHR10695">
    <property type="entry name" value="DEPHOSPHO-COA KINASE-RELATED"/>
    <property type="match status" value="1"/>
</dbReference>
<keyword evidence="5" id="KW-0418">Kinase</keyword>
<evidence type="ECO:0000256" key="4">
    <source>
        <dbReference type="SAM" id="Phobius"/>
    </source>
</evidence>
<dbReference type="PROSITE" id="PS51219">
    <property type="entry name" value="DPCK"/>
    <property type="match status" value="1"/>
</dbReference>
<sequence length="311" mass="33944">MDVAVVGLTGGIASGKSTVSSLLSSRHHIPIIDADLIAREVIEPGTSGYTLVVSHFGADRIISTETLPNGQVVETLNRGALGDIIFNDPEQRKWLNGVIHPRVRKEMARRVVRAWLGGQWCVVVDVPLLIEAGMWKWVGDVVVVYINERLQLSRLMSRSIAGPPLTQAQASARISSQMPLADKLTYANSVLDNSGTPNDLTAQVDRLVAKWKAQQGGSTGWWWRLCWLVPPVGLTAGALVLLGKWWRGKKVANDKGGRRRGRGEVEKRATSKYGDEQSETIELQELRGPNGNPITGRRRTGTGASSSITDE</sequence>
<reference evidence="5 6" key="1">
    <citation type="submission" date="2013-07" db="EMBL/GenBank/DDBJ databases">
        <title>The Genome Sequence of Cryptococcus heveanensis BCC8398.</title>
        <authorList>
            <consortium name="The Broad Institute Genome Sequencing Platform"/>
            <person name="Cuomo C."/>
            <person name="Litvintseva A."/>
            <person name="Chen Y."/>
            <person name="Heitman J."/>
            <person name="Sun S."/>
            <person name="Springer D."/>
            <person name="Dromer F."/>
            <person name="Young S.K."/>
            <person name="Zeng Q."/>
            <person name="Gargeya S."/>
            <person name="Fitzgerald M."/>
            <person name="Abouelleil A."/>
            <person name="Alvarado L."/>
            <person name="Berlin A.M."/>
            <person name="Chapman S.B."/>
            <person name="Dewar J."/>
            <person name="Goldberg J."/>
            <person name="Griggs A."/>
            <person name="Gujja S."/>
            <person name="Hansen M."/>
            <person name="Howarth C."/>
            <person name="Imamovic A."/>
            <person name="Larimer J."/>
            <person name="McCowan C."/>
            <person name="Murphy C."/>
            <person name="Pearson M."/>
            <person name="Priest M."/>
            <person name="Roberts A."/>
            <person name="Saif S."/>
            <person name="Shea T."/>
            <person name="Sykes S."/>
            <person name="Wortman J."/>
            <person name="Nusbaum C."/>
            <person name="Birren B."/>
        </authorList>
    </citation>
    <scope>NUCLEOTIDE SEQUENCE [LARGE SCALE GENOMIC DNA]</scope>
    <source>
        <strain evidence="5 6">BCC8398</strain>
    </source>
</reference>
<evidence type="ECO:0000256" key="1">
    <source>
        <dbReference type="ARBA" id="ARBA00022741"/>
    </source>
</evidence>
<evidence type="ECO:0000256" key="3">
    <source>
        <dbReference type="SAM" id="MobiDB-lite"/>
    </source>
</evidence>
<keyword evidence="6" id="KW-1185">Reference proteome</keyword>
<feature type="region of interest" description="Disordered" evidence="3">
    <location>
        <begin position="252"/>
        <end position="311"/>
    </location>
</feature>
<feature type="transmembrane region" description="Helical" evidence="4">
    <location>
        <begin position="221"/>
        <end position="242"/>
    </location>
</feature>
<name>A0A1B9GQL4_9TREE</name>
<dbReference type="GO" id="GO:0005524">
    <property type="term" value="F:ATP binding"/>
    <property type="evidence" value="ECO:0007669"/>
    <property type="project" value="UniProtKB-KW"/>
</dbReference>
<keyword evidence="5" id="KW-0808">Transferase</keyword>
<evidence type="ECO:0000256" key="2">
    <source>
        <dbReference type="ARBA" id="ARBA00022840"/>
    </source>
</evidence>
<reference evidence="6" key="2">
    <citation type="submission" date="2013-12" db="EMBL/GenBank/DDBJ databases">
        <title>Evolution of pathogenesis and genome organization in the Tremellales.</title>
        <authorList>
            <person name="Cuomo C."/>
            <person name="Litvintseva A."/>
            <person name="Heitman J."/>
            <person name="Chen Y."/>
            <person name="Sun S."/>
            <person name="Springer D."/>
            <person name="Dromer F."/>
            <person name="Young S."/>
            <person name="Zeng Q."/>
            <person name="Chapman S."/>
            <person name="Gujja S."/>
            <person name="Saif S."/>
            <person name="Birren B."/>
        </authorList>
    </citation>
    <scope>NUCLEOTIDE SEQUENCE [LARGE SCALE GENOMIC DNA]</scope>
    <source>
        <strain evidence="6">BCC8398</strain>
    </source>
</reference>
<evidence type="ECO:0000313" key="6">
    <source>
        <dbReference type="Proteomes" id="UP000092666"/>
    </source>
</evidence>
<dbReference type="Proteomes" id="UP000092666">
    <property type="component" value="Unassembled WGS sequence"/>
</dbReference>
<keyword evidence="4" id="KW-0812">Transmembrane</keyword>
<protein>
    <submittedName>
        <fullName evidence="5">Dephospho-CoA kinase</fullName>
    </submittedName>
</protein>
<proteinExistence type="inferred from homology"/>
<dbReference type="OrthoDB" id="247245at2759"/>
<dbReference type="STRING" id="1296120.A0A1B9GQL4"/>
<dbReference type="GO" id="GO:0015937">
    <property type="term" value="P:coenzyme A biosynthetic process"/>
    <property type="evidence" value="ECO:0007669"/>
    <property type="project" value="InterPro"/>
</dbReference>
<dbReference type="SUPFAM" id="SSF52540">
    <property type="entry name" value="P-loop containing nucleoside triphosphate hydrolases"/>
    <property type="match status" value="1"/>
</dbReference>
<feature type="compositionally biased region" description="Basic and acidic residues" evidence="3">
    <location>
        <begin position="252"/>
        <end position="275"/>
    </location>
</feature>